<feature type="domain" description="UspA" evidence="2">
    <location>
        <begin position="162"/>
        <end position="296"/>
    </location>
</feature>
<dbReference type="SUPFAM" id="SSF52402">
    <property type="entry name" value="Adenine nucleotide alpha hydrolases-like"/>
    <property type="match status" value="2"/>
</dbReference>
<feature type="domain" description="UspA" evidence="2">
    <location>
        <begin position="13"/>
        <end position="151"/>
    </location>
</feature>
<dbReference type="Gene3D" id="3.40.50.620">
    <property type="entry name" value="HUPs"/>
    <property type="match status" value="2"/>
</dbReference>
<protein>
    <submittedName>
        <fullName evidence="3">Universal stress protein</fullName>
    </submittedName>
</protein>
<name>A0ABP7I282_9ACTN</name>
<keyword evidence="4" id="KW-1185">Reference proteome</keyword>
<organism evidence="3 4">
    <name type="scientific">Nocardioides panacisoli</name>
    <dbReference type="NCBI Taxonomy" id="627624"/>
    <lineage>
        <taxon>Bacteria</taxon>
        <taxon>Bacillati</taxon>
        <taxon>Actinomycetota</taxon>
        <taxon>Actinomycetes</taxon>
        <taxon>Propionibacteriales</taxon>
        <taxon>Nocardioidaceae</taxon>
        <taxon>Nocardioides</taxon>
    </lineage>
</organism>
<dbReference type="Pfam" id="PF00582">
    <property type="entry name" value="Usp"/>
    <property type="match status" value="2"/>
</dbReference>
<reference evidence="4" key="1">
    <citation type="journal article" date="2019" name="Int. J. Syst. Evol. Microbiol.">
        <title>The Global Catalogue of Microorganisms (GCM) 10K type strain sequencing project: providing services to taxonomists for standard genome sequencing and annotation.</title>
        <authorList>
            <consortium name="The Broad Institute Genomics Platform"/>
            <consortium name="The Broad Institute Genome Sequencing Center for Infectious Disease"/>
            <person name="Wu L."/>
            <person name="Ma J."/>
        </authorList>
    </citation>
    <scope>NUCLEOTIDE SEQUENCE [LARGE SCALE GENOMIC DNA]</scope>
    <source>
        <strain evidence="4">JCM 16953</strain>
    </source>
</reference>
<dbReference type="InterPro" id="IPR014729">
    <property type="entry name" value="Rossmann-like_a/b/a_fold"/>
</dbReference>
<dbReference type="PRINTS" id="PR01438">
    <property type="entry name" value="UNVRSLSTRESS"/>
</dbReference>
<dbReference type="PANTHER" id="PTHR46268">
    <property type="entry name" value="STRESS RESPONSE PROTEIN NHAX"/>
    <property type="match status" value="1"/>
</dbReference>
<dbReference type="EMBL" id="BAABAH010000001">
    <property type="protein sequence ID" value="GAA3804466.1"/>
    <property type="molecule type" value="Genomic_DNA"/>
</dbReference>
<proteinExistence type="inferred from homology"/>
<gene>
    <name evidence="3" type="ORF">GCM10022242_04700</name>
</gene>
<evidence type="ECO:0000259" key="2">
    <source>
        <dbReference type="Pfam" id="PF00582"/>
    </source>
</evidence>
<dbReference type="Proteomes" id="UP001501821">
    <property type="component" value="Unassembled WGS sequence"/>
</dbReference>
<dbReference type="RefSeq" id="WP_344772181.1">
    <property type="nucleotide sequence ID" value="NZ_BAABAH010000001.1"/>
</dbReference>
<comment type="similarity">
    <text evidence="1">Belongs to the universal stress protein A family.</text>
</comment>
<evidence type="ECO:0000256" key="1">
    <source>
        <dbReference type="ARBA" id="ARBA00008791"/>
    </source>
</evidence>
<dbReference type="InterPro" id="IPR006015">
    <property type="entry name" value="Universal_stress_UspA"/>
</dbReference>
<dbReference type="PANTHER" id="PTHR46268:SF15">
    <property type="entry name" value="UNIVERSAL STRESS PROTEIN HP_0031"/>
    <property type="match status" value="1"/>
</dbReference>
<evidence type="ECO:0000313" key="3">
    <source>
        <dbReference type="EMBL" id="GAA3804466.1"/>
    </source>
</evidence>
<evidence type="ECO:0000313" key="4">
    <source>
        <dbReference type="Proteomes" id="UP001501821"/>
    </source>
</evidence>
<sequence>MDTTLATAVTGAVVVGADGSTGSDEAARWAAHHAALEHRRLVLVHAIPEHLAATWPSTYAVDVVAYREALLAEAGQTLVALRDRLRKEHVGLDVEEYAVIGDPRDVLAESSRRAALVVVGTRGRGSVRRAILGSVAVSLSRHTHGPLVVVRPGASLPSHRGVLVGVDADPRSQAALEFAFEVASFHHAPLTVVHSTWDADAYVAGASYVPPIPTSPEETKLIVSEVTAGLREKYPDVEVHVRSAHGLPEQELVRLSKDDDLLVVGVRGRGTLAELLVGSTTTAVVEQAQCAVAVVPASAAS</sequence>
<dbReference type="InterPro" id="IPR006016">
    <property type="entry name" value="UspA"/>
</dbReference>
<accession>A0ABP7I282</accession>
<comment type="caution">
    <text evidence="3">The sequence shown here is derived from an EMBL/GenBank/DDBJ whole genome shotgun (WGS) entry which is preliminary data.</text>
</comment>